<keyword evidence="4 10" id="KW-0812">Transmembrane</keyword>
<feature type="transmembrane region" description="Helical" evidence="10">
    <location>
        <begin position="430"/>
        <end position="450"/>
    </location>
</feature>
<dbReference type="Proteomes" id="UP001419268">
    <property type="component" value="Unassembled WGS sequence"/>
</dbReference>
<feature type="transmembrane region" description="Helical" evidence="10">
    <location>
        <begin position="249"/>
        <end position="274"/>
    </location>
</feature>
<feature type="transmembrane region" description="Helical" evidence="10">
    <location>
        <begin position="50"/>
        <end position="74"/>
    </location>
</feature>
<dbReference type="Gene3D" id="1.20.1530.20">
    <property type="match status" value="1"/>
</dbReference>
<keyword evidence="3" id="KW-0633">Potassium transport</keyword>
<dbReference type="Pfam" id="PF00999">
    <property type="entry name" value="Na_H_Exchanger"/>
    <property type="match status" value="1"/>
</dbReference>
<dbReference type="InterPro" id="IPR006153">
    <property type="entry name" value="Cation/H_exchanger_TM"/>
</dbReference>
<dbReference type="InterPro" id="IPR057291">
    <property type="entry name" value="CHX17_2nd"/>
</dbReference>
<evidence type="ECO:0000256" key="1">
    <source>
        <dbReference type="ARBA" id="ARBA00004141"/>
    </source>
</evidence>
<organism evidence="14 15">
    <name type="scientific">Stephania cephalantha</name>
    <dbReference type="NCBI Taxonomy" id="152367"/>
    <lineage>
        <taxon>Eukaryota</taxon>
        <taxon>Viridiplantae</taxon>
        <taxon>Streptophyta</taxon>
        <taxon>Embryophyta</taxon>
        <taxon>Tracheophyta</taxon>
        <taxon>Spermatophyta</taxon>
        <taxon>Magnoliopsida</taxon>
        <taxon>Ranunculales</taxon>
        <taxon>Menispermaceae</taxon>
        <taxon>Menispermoideae</taxon>
        <taxon>Cissampelideae</taxon>
        <taxon>Stephania</taxon>
    </lineage>
</organism>
<feature type="transmembrane region" description="Helical" evidence="10">
    <location>
        <begin position="366"/>
        <end position="387"/>
    </location>
</feature>
<reference evidence="14 15" key="1">
    <citation type="submission" date="2024-01" db="EMBL/GenBank/DDBJ databases">
        <title>Genome assemblies of Stephania.</title>
        <authorList>
            <person name="Yang L."/>
        </authorList>
    </citation>
    <scope>NUCLEOTIDE SEQUENCE [LARGE SCALE GENOMIC DNA]</scope>
    <source>
        <strain evidence="14">JXDWG</strain>
        <tissue evidence="14">Leaf</tissue>
    </source>
</reference>
<dbReference type="GO" id="GO:0006813">
    <property type="term" value="P:potassium ion transport"/>
    <property type="evidence" value="ECO:0007669"/>
    <property type="project" value="UniProtKB-KW"/>
</dbReference>
<proteinExistence type="inferred from homology"/>
<protein>
    <recommendedName>
        <fullName evidence="16">Cation/H+ exchanger domain-containing protein</fullName>
    </recommendedName>
</protein>
<feature type="transmembrane region" description="Helical" evidence="10">
    <location>
        <begin position="116"/>
        <end position="135"/>
    </location>
</feature>
<evidence type="ECO:0000256" key="10">
    <source>
        <dbReference type="SAM" id="Phobius"/>
    </source>
</evidence>
<sequence>MDGSAAKYPHVEVDPSSLGNGHSITESDWTCLHPYYIVSRGVWDVLPVTVFSFTVMGLQILMICILIQFVTFLLKPLRQPHIVSQVIAGMIIGPPVLGKFVELRVIVFPIRSQLTIINTAMMGFTIFQFLVGVRMDPTMIFSCGRQALAIGSLSFVIPATLATTASVIYAYLLHLKIGLTHMLILVGAAQSMTTFPAVASMLSELKIRNSELGRLAMSSAMIGDQSYSILSLVSANWKLNQHGLHSDAIYAMVLGIAYVAVIAFIVRPVFIWIIKRTPDGEPVKEMYITLILLAALASGFISIAIGQNAYFGPFILGLAVPDGPPLGTTLVNKLDPIVSGLLMPMFIALCGLDMDFNIIHFHVLKVVAIIIAVCLVGKIAGVLLIALYCRIPFRESLSLSFIMCGKGAIELAVYHFWLHTKIIDRGTFTVMLTSVAVVTGATNSIVRLLYDPSKKYAGYIKRTIQHARKKGGLRILTCVHEEEEVPSLIKLLEVSNPTRESPLYIHVVHLIELVGREAPVLANHYMWKKKSSKATASGSIVNIFRRLNHQNQGVLSVQAFTTICPYETMHEDVCMLALDKGTSLIVIPFHKRWTADGAIASTKPALRTLNSNVLERAPCSVAIFADREIIMSGGIGIPPNNSFHVALLFLGGADDREALAYAQRMATDSGIKLRVVRLVAADDPNVDEWQKVLDDEALKIFQLQTYLNGNVLYAEIVTKDLEQTTAIIRSLENWNNLIIVGRRHGVPSPITAGFSAQTECPELGAMGDLLTSSTFQSRLSILVVQQQIVRTD</sequence>
<keyword evidence="7" id="KW-0406">Ion transport</keyword>
<evidence type="ECO:0000256" key="9">
    <source>
        <dbReference type="ARBA" id="ARBA00038341"/>
    </source>
</evidence>
<evidence type="ECO:0000256" key="6">
    <source>
        <dbReference type="ARBA" id="ARBA00022989"/>
    </source>
</evidence>
<dbReference type="GO" id="GO:1902600">
    <property type="term" value="P:proton transmembrane transport"/>
    <property type="evidence" value="ECO:0007669"/>
    <property type="project" value="InterPro"/>
</dbReference>
<dbReference type="Pfam" id="PF23259">
    <property type="entry name" value="CHX17_C"/>
    <property type="match status" value="1"/>
</dbReference>
<feature type="transmembrane region" description="Helical" evidence="10">
    <location>
        <begin position="147"/>
        <end position="172"/>
    </location>
</feature>
<dbReference type="GO" id="GO:0016020">
    <property type="term" value="C:membrane"/>
    <property type="evidence" value="ECO:0007669"/>
    <property type="project" value="UniProtKB-SubCell"/>
</dbReference>
<comment type="caution">
    <text evidence="14">The sequence shown here is derived from an EMBL/GenBank/DDBJ whole genome shotgun (WGS) entry which is preliminary data.</text>
</comment>
<dbReference type="PANTHER" id="PTHR32468:SF26">
    <property type="entry name" value="CATION_H(+) ANTIPORTER 15"/>
    <property type="match status" value="1"/>
</dbReference>
<feature type="transmembrane region" description="Helical" evidence="10">
    <location>
        <begin position="86"/>
        <end position="110"/>
    </location>
</feature>
<dbReference type="GO" id="GO:0015297">
    <property type="term" value="F:antiporter activity"/>
    <property type="evidence" value="ECO:0007669"/>
    <property type="project" value="InterPro"/>
</dbReference>
<comment type="subcellular location">
    <subcellularLocation>
        <location evidence="1">Membrane</location>
        <topology evidence="1">Multi-pass membrane protein</topology>
    </subcellularLocation>
</comment>
<dbReference type="PANTHER" id="PTHR32468">
    <property type="entry name" value="CATION/H + ANTIPORTER"/>
    <property type="match status" value="1"/>
</dbReference>
<gene>
    <name evidence="14" type="ORF">Scep_005783</name>
</gene>
<name>A0AAP0KY90_9MAGN</name>
<dbReference type="GO" id="GO:0012505">
    <property type="term" value="C:endomembrane system"/>
    <property type="evidence" value="ECO:0007669"/>
    <property type="project" value="TreeGrafter"/>
</dbReference>
<dbReference type="InterPro" id="IPR038770">
    <property type="entry name" value="Na+/solute_symporter_sf"/>
</dbReference>
<keyword evidence="8 10" id="KW-0472">Membrane</keyword>
<dbReference type="EMBL" id="JBBNAG010000002">
    <property type="protein sequence ID" value="KAK9159209.1"/>
    <property type="molecule type" value="Genomic_DNA"/>
</dbReference>
<evidence type="ECO:0000259" key="13">
    <source>
        <dbReference type="Pfam" id="PF23259"/>
    </source>
</evidence>
<dbReference type="InterPro" id="IPR057290">
    <property type="entry name" value="CHX17_C"/>
</dbReference>
<evidence type="ECO:0000313" key="14">
    <source>
        <dbReference type="EMBL" id="KAK9159209.1"/>
    </source>
</evidence>
<accession>A0AAP0KY90</accession>
<comment type="similarity">
    <text evidence="9">Belongs to the monovalent cation:proton antiporter 2 (CPA2) transporter (TC 2.A.37) family. CHX (TC 2.A.37.4) subfamily.</text>
</comment>
<dbReference type="AlphaFoldDB" id="A0AAP0KY90"/>
<keyword evidence="2" id="KW-0813">Transport</keyword>
<feature type="domain" description="Cation/H+ exchanger transmembrane" evidence="11">
    <location>
        <begin position="69"/>
        <end position="440"/>
    </location>
</feature>
<evidence type="ECO:0000256" key="3">
    <source>
        <dbReference type="ARBA" id="ARBA00022538"/>
    </source>
</evidence>
<evidence type="ECO:0000256" key="8">
    <source>
        <dbReference type="ARBA" id="ARBA00023136"/>
    </source>
</evidence>
<evidence type="ECO:0000256" key="7">
    <source>
        <dbReference type="ARBA" id="ARBA00023065"/>
    </source>
</evidence>
<keyword evidence="5" id="KW-0630">Potassium</keyword>
<feature type="transmembrane region" description="Helical" evidence="10">
    <location>
        <begin position="399"/>
        <end position="418"/>
    </location>
</feature>
<feature type="domain" description="Cation/H(+) antiporter central" evidence="12">
    <location>
        <begin position="506"/>
        <end position="629"/>
    </location>
</feature>
<evidence type="ECO:0000259" key="11">
    <source>
        <dbReference type="Pfam" id="PF00999"/>
    </source>
</evidence>
<evidence type="ECO:0008006" key="16">
    <source>
        <dbReference type="Google" id="ProtNLM"/>
    </source>
</evidence>
<keyword evidence="6 10" id="KW-1133">Transmembrane helix</keyword>
<evidence type="ECO:0000256" key="2">
    <source>
        <dbReference type="ARBA" id="ARBA00022448"/>
    </source>
</evidence>
<feature type="domain" description="Cation/H(+) antiporter C-terminal" evidence="13">
    <location>
        <begin position="643"/>
        <end position="787"/>
    </location>
</feature>
<dbReference type="Pfam" id="PF23256">
    <property type="entry name" value="CHX17_2nd"/>
    <property type="match status" value="1"/>
</dbReference>
<feature type="transmembrane region" description="Helical" evidence="10">
    <location>
        <begin position="286"/>
        <end position="316"/>
    </location>
</feature>
<evidence type="ECO:0000313" key="15">
    <source>
        <dbReference type="Proteomes" id="UP001419268"/>
    </source>
</evidence>
<evidence type="ECO:0000256" key="4">
    <source>
        <dbReference type="ARBA" id="ARBA00022692"/>
    </source>
</evidence>
<evidence type="ECO:0000259" key="12">
    <source>
        <dbReference type="Pfam" id="PF23256"/>
    </source>
</evidence>
<dbReference type="GO" id="GO:0006885">
    <property type="term" value="P:regulation of pH"/>
    <property type="evidence" value="ECO:0007669"/>
    <property type="project" value="TreeGrafter"/>
</dbReference>
<feature type="transmembrane region" description="Helical" evidence="10">
    <location>
        <begin position="178"/>
        <end position="203"/>
    </location>
</feature>
<evidence type="ECO:0000256" key="5">
    <source>
        <dbReference type="ARBA" id="ARBA00022958"/>
    </source>
</evidence>
<dbReference type="InterPro" id="IPR050794">
    <property type="entry name" value="CPA2_transporter"/>
</dbReference>
<keyword evidence="15" id="KW-1185">Reference proteome</keyword>